<evidence type="ECO:0000259" key="2">
    <source>
        <dbReference type="PROSITE" id="PS50110"/>
    </source>
</evidence>
<keyword evidence="5" id="KW-1185">Reference proteome</keyword>
<dbReference type="InterPro" id="IPR011006">
    <property type="entry name" value="CheY-like_superfamily"/>
</dbReference>
<protein>
    <submittedName>
        <fullName evidence="4">LytR/AlgR family response regulator transcription factor</fullName>
    </submittedName>
</protein>
<comment type="caution">
    <text evidence="4">The sequence shown here is derived from an EMBL/GenBank/DDBJ whole genome shotgun (WGS) entry which is preliminary data.</text>
</comment>
<dbReference type="Pfam" id="PF04397">
    <property type="entry name" value="LytTR"/>
    <property type="match status" value="1"/>
</dbReference>
<feature type="domain" description="Response regulatory" evidence="2">
    <location>
        <begin position="2"/>
        <end position="117"/>
    </location>
</feature>
<evidence type="ECO:0000256" key="1">
    <source>
        <dbReference type="PROSITE-ProRule" id="PRU00169"/>
    </source>
</evidence>
<dbReference type="PANTHER" id="PTHR37299:SF1">
    <property type="entry name" value="STAGE 0 SPORULATION PROTEIN A HOMOLOG"/>
    <property type="match status" value="1"/>
</dbReference>
<sequence length="269" mass="30691">MNVVILEDERLTAQRLESLLHRYDSEIRILAVLPSVEKAVAWFSEPQPAKTDLIFMDIHLQDGLAFRVIEQVKLTTPIIFTTAFDEYVIQAFKVNSIDYLLKPLNYDELVAAITKFKALREQFAQPAQPAPAQPAPPLVAPDMDALVRMLGAFKETTYKDRFMITVGSKVRSVETSEIAYFFLDERMAFLVTRDGSTLPVDYSLDKLTTLLNPKQFFRVSRQFLVSLPAIQTIQMYSAGKWKLDLLPKPRLEVFVSGDRLADLKEWLGK</sequence>
<dbReference type="InterPro" id="IPR046947">
    <property type="entry name" value="LytR-like"/>
</dbReference>
<dbReference type="EMBL" id="JBHTLP010000002">
    <property type="protein sequence ID" value="MFD1140362.1"/>
    <property type="molecule type" value="Genomic_DNA"/>
</dbReference>
<dbReference type="SUPFAM" id="SSF52172">
    <property type="entry name" value="CheY-like"/>
    <property type="match status" value="1"/>
</dbReference>
<organism evidence="4 5">
    <name type="scientific">Larkinella insperata</name>
    <dbReference type="NCBI Taxonomy" id="332158"/>
    <lineage>
        <taxon>Bacteria</taxon>
        <taxon>Pseudomonadati</taxon>
        <taxon>Bacteroidota</taxon>
        <taxon>Cytophagia</taxon>
        <taxon>Cytophagales</taxon>
        <taxon>Spirosomataceae</taxon>
        <taxon>Larkinella</taxon>
    </lineage>
</organism>
<dbReference type="SMART" id="SM00448">
    <property type="entry name" value="REC"/>
    <property type="match status" value="1"/>
</dbReference>
<proteinExistence type="predicted"/>
<dbReference type="Proteomes" id="UP001597116">
    <property type="component" value="Unassembled WGS sequence"/>
</dbReference>
<dbReference type="RefSeq" id="WP_265989569.1">
    <property type="nucleotide sequence ID" value="NZ_CP110973.1"/>
</dbReference>
<feature type="modified residue" description="4-aspartylphosphate" evidence="1">
    <location>
        <position position="57"/>
    </location>
</feature>
<evidence type="ECO:0000259" key="3">
    <source>
        <dbReference type="PROSITE" id="PS50930"/>
    </source>
</evidence>
<accession>A0ABW3Q5I5</accession>
<dbReference type="PROSITE" id="PS50110">
    <property type="entry name" value="RESPONSE_REGULATORY"/>
    <property type="match status" value="1"/>
</dbReference>
<evidence type="ECO:0000313" key="4">
    <source>
        <dbReference type="EMBL" id="MFD1140362.1"/>
    </source>
</evidence>
<dbReference type="Gene3D" id="2.40.50.1020">
    <property type="entry name" value="LytTr DNA-binding domain"/>
    <property type="match status" value="1"/>
</dbReference>
<keyword evidence="1" id="KW-0597">Phosphoprotein</keyword>
<evidence type="ECO:0000313" key="5">
    <source>
        <dbReference type="Proteomes" id="UP001597116"/>
    </source>
</evidence>
<dbReference type="InterPro" id="IPR001789">
    <property type="entry name" value="Sig_transdc_resp-reg_receiver"/>
</dbReference>
<dbReference type="SMART" id="SM00850">
    <property type="entry name" value="LytTR"/>
    <property type="match status" value="1"/>
</dbReference>
<name>A0ABW3Q5I5_9BACT</name>
<reference evidence="5" key="1">
    <citation type="journal article" date="2019" name="Int. J. Syst. Evol. Microbiol.">
        <title>The Global Catalogue of Microorganisms (GCM) 10K type strain sequencing project: providing services to taxonomists for standard genome sequencing and annotation.</title>
        <authorList>
            <consortium name="The Broad Institute Genomics Platform"/>
            <consortium name="The Broad Institute Genome Sequencing Center for Infectious Disease"/>
            <person name="Wu L."/>
            <person name="Ma J."/>
        </authorList>
    </citation>
    <scope>NUCLEOTIDE SEQUENCE [LARGE SCALE GENOMIC DNA]</scope>
    <source>
        <strain evidence="5">CCUG 55608</strain>
    </source>
</reference>
<dbReference type="Pfam" id="PF00072">
    <property type="entry name" value="Response_reg"/>
    <property type="match status" value="1"/>
</dbReference>
<dbReference type="PROSITE" id="PS50930">
    <property type="entry name" value="HTH_LYTTR"/>
    <property type="match status" value="1"/>
</dbReference>
<dbReference type="InterPro" id="IPR007492">
    <property type="entry name" value="LytTR_DNA-bd_dom"/>
</dbReference>
<dbReference type="Gene3D" id="3.40.50.2300">
    <property type="match status" value="1"/>
</dbReference>
<feature type="domain" description="HTH LytTR-type" evidence="3">
    <location>
        <begin position="162"/>
        <end position="269"/>
    </location>
</feature>
<dbReference type="PANTHER" id="PTHR37299">
    <property type="entry name" value="TRANSCRIPTIONAL REGULATOR-RELATED"/>
    <property type="match status" value="1"/>
</dbReference>
<gene>
    <name evidence="4" type="ORF">ACFQ4C_04550</name>
</gene>